<comment type="caution">
    <text evidence="3">The sequence shown here is derived from an EMBL/GenBank/DDBJ whole genome shotgun (WGS) entry which is preliminary data.</text>
</comment>
<evidence type="ECO:0000256" key="1">
    <source>
        <dbReference type="SAM" id="Phobius"/>
    </source>
</evidence>
<feature type="chain" id="PRO_5045181503" evidence="2">
    <location>
        <begin position="29"/>
        <end position="173"/>
    </location>
</feature>
<keyword evidence="1" id="KW-1133">Transmembrane helix</keyword>
<proteinExistence type="predicted"/>
<keyword evidence="2" id="KW-0732">Signal</keyword>
<name>A0ABW1AFW3_9ACTN</name>
<dbReference type="Proteomes" id="UP001596074">
    <property type="component" value="Unassembled WGS sequence"/>
</dbReference>
<sequence length="173" mass="17876">MRVATVRARTVTAATLTVAAFAPGVALAPAARSDDLDIAPATVRAGRSVTVSGACQIDDRRVTVSGAARGTGKVSDGWFSVRARIVRDRAGGYRIKTTCFGSGFTQEGLVSVTAPVRRKPFEPREPRGWAKTGGGGAQPDRLGWTLTGLALLACAGGVGAMALMRSRAAHGRP</sequence>
<keyword evidence="1" id="KW-0472">Membrane</keyword>
<evidence type="ECO:0000256" key="2">
    <source>
        <dbReference type="SAM" id="SignalP"/>
    </source>
</evidence>
<accession>A0ABW1AFW3</accession>
<gene>
    <name evidence="3" type="ORF">ACFPZN_48250</name>
</gene>
<feature type="transmembrane region" description="Helical" evidence="1">
    <location>
        <begin position="142"/>
        <end position="164"/>
    </location>
</feature>
<keyword evidence="1" id="KW-0812">Transmembrane</keyword>
<evidence type="ECO:0000313" key="3">
    <source>
        <dbReference type="EMBL" id="MFC5753461.1"/>
    </source>
</evidence>
<feature type="signal peptide" evidence="2">
    <location>
        <begin position="1"/>
        <end position="28"/>
    </location>
</feature>
<dbReference type="RefSeq" id="WP_378290507.1">
    <property type="nucleotide sequence ID" value="NZ_JBHSON010000113.1"/>
</dbReference>
<evidence type="ECO:0000313" key="4">
    <source>
        <dbReference type="Proteomes" id="UP001596074"/>
    </source>
</evidence>
<dbReference type="EMBL" id="JBHSON010000113">
    <property type="protein sequence ID" value="MFC5753461.1"/>
    <property type="molecule type" value="Genomic_DNA"/>
</dbReference>
<keyword evidence="4" id="KW-1185">Reference proteome</keyword>
<organism evidence="3 4">
    <name type="scientific">Actinomadura rugatobispora</name>
    <dbReference type="NCBI Taxonomy" id="1994"/>
    <lineage>
        <taxon>Bacteria</taxon>
        <taxon>Bacillati</taxon>
        <taxon>Actinomycetota</taxon>
        <taxon>Actinomycetes</taxon>
        <taxon>Streptosporangiales</taxon>
        <taxon>Thermomonosporaceae</taxon>
        <taxon>Actinomadura</taxon>
    </lineage>
</organism>
<reference evidence="4" key="1">
    <citation type="journal article" date="2019" name="Int. J. Syst. Evol. Microbiol.">
        <title>The Global Catalogue of Microorganisms (GCM) 10K type strain sequencing project: providing services to taxonomists for standard genome sequencing and annotation.</title>
        <authorList>
            <consortium name="The Broad Institute Genomics Platform"/>
            <consortium name="The Broad Institute Genome Sequencing Center for Infectious Disease"/>
            <person name="Wu L."/>
            <person name="Ma J."/>
        </authorList>
    </citation>
    <scope>NUCLEOTIDE SEQUENCE [LARGE SCALE GENOMIC DNA]</scope>
    <source>
        <strain evidence="4">KCTC 42087</strain>
    </source>
</reference>
<protein>
    <submittedName>
        <fullName evidence="3">Uncharacterized protein</fullName>
    </submittedName>
</protein>